<dbReference type="EMBL" id="JADWDJ010000003">
    <property type="protein sequence ID" value="KAG5283210.1"/>
    <property type="molecule type" value="Genomic_DNA"/>
</dbReference>
<dbReference type="PANTHER" id="PTHR43220:SF21">
    <property type="entry name" value="TRANSMEMBRANE PROTEIN 41A"/>
    <property type="match status" value="1"/>
</dbReference>
<keyword evidence="3" id="KW-0732">Signal</keyword>
<dbReference type="Proteomes" id="UP000823561">
    <property type="component" value="Chromosome 3"/>
</dbReference>
<feature type="domain" description="VTT" evidence="8">
    <location>
        <begin position="102"/>
        <end position="222"/>
    </location>
</feature>
<evidence type="ECO:0000256" key="4">
    <source>
        <dbReference type="ARBA" id="ARBA00022989"/>
    </source>
</evidence>
<evidence type="ECO:0000256" key="7">
    <source>
        <dbReference type="SAM" id="Phobius"/>
    </source>
</evidence>
<sequence>MRSVLGLIVVVIGATFYLYLLSTYLPPVRRQVRVQNEDAEQSHNEGQNQEIFRTVEYRLKFPSDLVELKELAELLQFYRTEHTSYVLLIFCSAYLYKQSFAIPGSSFLNILAGALFGPWQGLLLACVLTTTGATFCYLLSQAFGKQHIIRLFPDKVTMLQKKVEDNRDSLLFFLLFLRFFPMSPNWFLNMTAPVLNIPVTLFALSIFIGLMPYNFICVQTGSMLSELTSLDDLFTWGTVMQLLAIACMALLPGALIRRYSQSRLKLDGVEQNGVSQDRKNR</sequence>
<dbReference type="InterPro" id="IPR045014">
    <property type="entry name" value="TM41A/B"/>
</dbReference>
<keyword evidence="4 7" id="KW-1133">Transmembrane helix</keyword>
<accession>A0AAV6H7T2</accession>
<gene>
    <name evidence="9" type="ORF">AALO_G00039590</name>
</gene>
<evidence type="ECO:0000313" key="9">
    <source>
        <dbReference type="EMBL" id="KAG5283210.1"/>
    </source>
</evidence>
<feature type="transmembrane region" description="Helical" evidence="7">
    <location>
        <begin position="233"/>
        <end position="256"/>
    </location>
</feature>
<organism evidence="9 10">
    <name type="scientific">Alosa alosa</name>
    <name type="common">allis shad</name>
    <dbReference type="NCBI Taxonomy" id="278164"/>
    <lineage>
        <taxon>Eukaryota</taxon>
        <taxon>Metazoa</taxon>
        <taxon>Chordata</taxon>
        <taxon>Craniata</taxon>
        <taxon>Vertebrata</taxon>
        <taxon>Euteleostomi</taxon>
        <taxon>Actinopterygii</taxon>
        <taxon>Neopterygii</taxon>
        <taxon>Teleostei</taxon>
        <taxon>Clupei</taxon>
        <taxon>Clupeiformes</taxon>
        <taxon>Clupeoidei</taxon>
        <taxon>Clupeidae</taxon>
        <taxon>Alosa</taxon>
    </lineage>
</organism>
<dbReference type="GO" id="GO:0016020">
    <property type="term" value="C:membrane"/>
    <property type="evidence" value="ECO:0007669"/>
    <property type="project" value="UniProtKB-SubCell"/>
</dbReference>
<comment type="similarity">
    <text evidence="6">Belongs to the TMEM41 family.</text>
</comment>
<comment type="subcellular location">
    <subcellularLocation>
        <location evidence="1">Membrane</location>
        <topology evidence="1">Multi-pass membrane protein</topology>
    </subcellularLocation>
</comment>
<evidence type="ECO:0000256" key="5">
    <source>
        <dbReference type="ARBA" id="ARBA00023136"/>
    </source>
</evidence>
<evidence type="ECO:0000256" key="6">
    <source>
        <dbReference type="ARBA" id="ARBA00025797"/>
    </source>
</evidence>
<dbReference type="Pfam" id="PF09335">
    <property type="entry name" value="VTT_dom"/>
    <property type="match status" value="1"/>
</dbReference>
<feature type="transmembrane region" description="Helical" evidence="7">
    <location>
        <begin position="186"/>
        <end position="213"/>
    </location>
</feature>
<evidence type="ECO:0000313" key="10">
    <source>
        <dbReference type="Proteomes" id="UP000823561"/>
    </source>
</evidence>
<evidence type="ECO:0000256" key="3">
    <source>
        <dbReference type="ARBA" id="ARBA00022729"/>
    </source>
</evidence>
<dbReference type="AlphaFoldDB" id="A0AAV6H7T2"/>
<proteinExistence type="inferred from homology"/>
<feature type="transmembrane region" description="Helical" evidence="7">
    <location>
        <begin position="85"/>
        <end position="102"/>
    </location>
</feature>
<evidence type="ECO:0000259" key="8">
    <source>
        <dbReference type="Pfam" id="PF09335"/>
    </source>
</evidence>
<dbReference type="InterPro" id="IPR032816">
    <property type="entry name" value="VTT_dom"/>
</dbReference>
<keyword evidence="2 7" id="KW-0812">Transmembrane</keyword>
<feature type="transmembrane region" description="Helical" evidence="7">
    <location>
        <begin position="122"/>
        <end position="140"/>
    </location>
</feature>
<reference evidence="9" key="1">
    <citation type="submission" date="2020-10" db="EMBL/GenBank/DDBJ databases">
        <title>Chromosome-scale genome assembly of the Allis shad, Alosa alosa.</title>
        <authorList>
            <person name="Margot Z."/>
            <person name="Christophe K."/>
            <person name="Cabau C."/>
            <person name="Louis A."/>
            <person name="Berthelot C."/>
            <person name="Parey E."/>
            <person name="Roest Crollius H."/>
            <person name="Montfort J."/>
            <person name="Robinson-Rechavi M."/>
            <person name="Bucao C."/>
            <person name="Bouchez O."/>
            <person name="Gislard M."/>
            <person name="Lluch J."/>
            <person name="Milhes M."/>
            <person name="Lampietro C."/>
            <person name="Lopez Roques C."/>
            <person name="Donnadieu C."/>
            <person name="Braasch I."/>
            <person name="Desvignes T."/>
            <person name="Postlethwait J."/>
            <person name="Bobe J."/>
            <person name="Guiguen Y."/>
        </authorList>
    </citation>
    <scope>NUCLEOTIDE SEQUENCE</scope>
    <source>
        <strain evidence="9">M-15738</strain>
        <tissue evidence="9">Blood</tissue>
    </source>
</reference>
<evidence type="ECO:0000256" key="2">
    <source>
        <dbReference type="ARBA" id="ARBA00022692"/>
    </source>
</evidence>
<name>A0AAV6H7T2_9TELE</name>
<dbReference type="PANTHER" id="PTHR43220">
    <property type="match status" value="1"/>
</dbReference>
<keyword evidence="5 7" id="KW-0472">Membrane</keyword>
<feature type="transmembrane region" description="Helical" evidence="7">
    <location>
        <begin position="6"/>
        <end position="25"/>
    </location>
</feature>
<protein>
    <recommendedName>
        <fullName evidence="8">VTT domain-containing protein</fullName>
    </recommendedName>
</protein>
<comment type="caution">
    <text evidence="9">The sequence shown here is derived from an EMBL/GenBank/DDBJ whole genome shotgun (WGS) entry which is preliminary data.</text>
</comment>
<keyword evidence="10" id="KW-1185">Reference proteome</keyword>
<evidence type="ECO:0000256" key="1">
    <source>
        <dbReference type="ARBA" id="ARBA00004141"/>
    </source>
</evidence>